<dbReference type="Proteomes" id="UP000824120">
    <property type="component" value="Chromosome 5"/>
</dbReference>
<feature type="region of interest" description="Disordered" evidence="1">
    <location>
        <begin position="136"/>
        <end position="191"/>
    </location>
</feature>
<name>A0A9J5Z1U9_SOLCO</name>
<feature type="compositionally biased region" description="Low complexity" evidence="1">
    <location>
        <begin position="136"/>
        <end position="147"/>
    </location>
</feature>
<feature type="compositionally biased region" description="Low complexity" evidence="1">
    <location>
        <begin position="162"/>
        <end position="186"/>
    </location>
</feature>
<keyword evidence="3" id="KW-1185">Reference proteome</keyword>
<evidence type="ECO:0000313" key="2">
    <source>
        <dbReference type="EMBL" id="KAG5606658.1"/>
    </source>
</evidence>
<organism evidence="2 3">
    <name type="scientific">Solanum commersonii</name>
    <name type="common">Commerson's wild potato</name>
    <name type="synonym">Commerson's nightshade</name>
    <dbReference type="NCBI Taxonomy" id="4109"/>
    <lineage>
        <taxon>Eukaryota</taxon>
        <taxon>Viridiplantae</taxon>
        <taxon>Streptophyta</taxon>
        <taxon>Embryophyta</taxon>
        <taxon>Tracheophyta</taxon>
        <taxon>Spermatophyta</taxon>
        <taxon>Magnoliopsida</taxon>
        <taxon>eudicotyledons</taxon>
        <taxon>Gunneridae</taxon>
        <taxon>Pentapetalae</taxon>
        <taxon>asterids</taxon>
        <taxon>lamiids</taxon>
        <taxon>Solanales</taxon>
        <taxon>Solanaceae</taxon>
        <taxon>Solanoideae</taxon>
        <taxon>Solaneae</taxon>
        <taxon>Solanum</taxon>
    </lineage>
</organism>
<dbReference type="EMBL" id="JACXVP010000005">
    <property type="protein sequence ID" value="KAG5606658.1"/>
    <property type="molecule type" value="Genomic_DNA"/>
</dbReference>
<evidence type="ECO:0000313" key="3">
    <source>
        <dbReference type="Proteomes" id="UP000824120"/>
    </source>
</evidence>
<proteinExistence type="predicted"/>
<protein>
    <submittedName>
        <fullName evidence="2">Uncharacterized protein</fullName>
    </submittedName>
</protein>
<accession>A0A9J5Z1U9</accession>
<comment type="caution">
    <text evidence="2">The sequence shown here is derived from an EMBL/GenBank/DDBJ whole genome shotgun (WGS) entry which is preliminary data.</text>
</comment>
<gene>
    <name evidence="2" type="ORF">H5410_028150</name>
</gene>
<dbReference type="OrthoDB" id="1304888at2759"/>
<sequence>MERGNGVSGDNRHRRRQRHCHCWRPHTVEEYKSVANAIVEHTWVTNLLHELHVTISKTATIYSDNVGVTYYLTTQCFIPVQDHRVHVIHTHACDQLADTFTKPLPKSTFTRCRSRTPHVRMPSIEQPASLSQCDQLPELNNSLNSPNIKAPNSPHGSSSYTMQASNNSSSMQASNNNSSMQVGNNNTSSPPLSNILSNDLFVELPSLPCVAPLPEVDPIEPIAPTSPDMQIESTHLILTRAKMQTLPNPTFQSLSYTTSLHPEVTKPKAIKSTLSKPHWLTAMHEELSALKSSGTWITIGGLPVHGSFYDEVIPSAKELIHVNDQGKSFFPWKLLLLVLVFYQLIKGVIDEVPFCDWTKEHRHEFFLPRTKEENAHFVELGVEESLKNETYLAAFLVDCVRSSVFKVAKLMTHGDKVSLVVPDFVVEWDAPNSDIYCSCHSFEHSISEGLDEMQDKVYCYKNLCQREIIFGEEGSFTQESYNIAVGTIKKALQVKTMSRKHSWR</sequence>
<dbReference type="AlphaFoldDB" id="A0A9J5Z1U9"/>
<evidence type="ECO:0000256" key="1">
    <source>
        <dbReference type="SAM" id="MobiDB-lite"/>
    </source>
</evidence>
<reference evidence="2 3" key="1">
    <citation type="submission" date="2020-09" db="EMBL/GenBank/DDBJ databases">
        <title>De no assembly of potato wild relative species, Solanum commersonii.</title>
        <authorList>
            <person name="Cho K."/>
        </authorList>
    </citation>
    <scope>NUCLEOTIDE SEQUENCE [LARGE SCALE GENOMIC DNA]</scope>
    <source>
        <strain evidence="2">LZ3.2</strain>
        <tissue evidence="2">Leaf</tissue>
    </source>
</reference>